<feature type="chain" id="PRO_5042870548" evidence="1">
    <location>
        <begin position="18"/>
        <end position="290"/>
    </location>
</feature>
<proteinExistence type="predicted"/>
<feature type="signal peptide" evidence="1">
    <location>
        <begin position="1"/>
        <end position="17"/>
    </location>
</feature>
<evidence type="ECO:0000313" key="2">
    <source>
        <dbReference type="EMBL" id="KAK3933790.1"/>
    </source>
</evidence>
<comment type="caution">
    <text evidence="2">The sequence shown here is derived from an EMBL/GenBank/DDBJ whole genome shotgun (WGS) entry which is preliminary data.</text>
</comment>
<evidence type="ECO:0000256" key="1">
    <source>
        <dbReference type="SAM" id="SignalP"/>
    </source>
</evidence>
<accession>A0AAN6MUQ4</accession>
<sequence>MMFVPFVFLLLAPLAAANALAGPWQMMWLWYAYELDAAANGGIPTTIAVGCQPASNNGRCYFKDLAQWVQLKSRKNPAGVPVPDVGVGTDLTPDITDTANKLRAAKYNGNWDRAKLLPASRLSGLGTTFGALFTAIHNSVQDIRGTLERPLTADLQDMEDRLKLAMQGVHEMRIADMAISNAGAFYTELEGFLGYTLIKKTPQRLAIDGTTLYDELDHDANEAAHPGYKAAYAGFLAKCEDPNIRTNDNSFFKKYRDILGHHNAIIASQAIESALHEFRTPTGDLCVLPV</sequence>
<dbReference type="AlphaFoldDB" id="A0AAN6MUQ4"/>
<organism evidence="2 3">
    <name type="scientific">Diplogelasinospora grovesii</name>
    <dbReference type="NCBI Taxonomy" id="303347"/>
    <lineage>
        <taxon>Eukaryota</taxon>
        <taxon>Fungi</taxon>
        <taxon>Dikarya</taxon>
        <taxon>Ascomycota</taxon>
        <taxon>Pezizomycotina</taxon>
        <taxon>Sordariomycetes</taxon>
        <taxon>Sordariomycetidae</taxon>
        <taxon>Sordariales</taxon>
        <taxon>Diplogelasinosporaceae</taxon>
        <taxon>Diplogelasinospora</taxon>
    </lineage>
</organism>
<dbReference type="EMBL" id="MU854072">
    <property type="protein sequence ID" value="KAK3933790.1"/>
    <property type="molecule type" value="Genomic_DNA"/>
</dbReference>
<protein>
    <submittedName>
        <fullName evidence="2">Uncharacterized protein</fullName>
    </submittedName>
</protein>
<dbReference type="Proteomes" id="UP001303473">
    <property type="component" value="Unassembled WGS sequence"/>
</dbReference>
<keyword evidence="3" id="KW-1185">Reference proteome</keyword>
<name>A0AAN6MUQ4_9PEZI</name>
<evidence type="ECO:0000313" key="3">
    <source>
        <dbReference type="Proteomes" id="UP001303473"/>
    </source>
</evidence>
<keyword evidence="1" id="KW-0732">Signal</keyword>
<reference evidence="3" key="1">
    <citation type="journal article" date="2023" name="Mol. Phylogenet. Evol.">
        <title>Genome-scale phylogeny and comparative genomics of the fungal order Sordariales.</title>
        <authorList>
            <person name="Hensen N."/>
            <person name="Bonometti L."/>
            <person name="Westerberg I."/>
            <person name="Brannstrom I.O."/>
            <person name="Guillou S."/>
            <person name="Cros-Aarteil S."/>
            <person name="Calhoun S."/>
            <person name="Haridas S."/>
            <person name="Kuo A."/>
            <person name="Mondo S."/>
            <person name="Pangilinan J."/>
            <person name="Riley R."/>
            <person name="LaButti K."/>
            <person name="Andreopoulos B."/>
            <person name="Lipzen A."/>
            <person name="Chen C."/>
            <person name="Yan M."/>
            <person name="Daum C."/>
            <person name="Ng V."/>
            <person name="Clum A."/>
            <person name="Steindorff A."/>
            <person name="Ohm R.A."/>
            <person name="Martin F."/>
            <person name="Silar P."/>
            <person name="Natvig D.O."/>
            <person name="Lalanne C."/>
            <person name="Gautier V."/>
            <person name="Ament-Velasquez S.L."/>
            <person name="Kruys A."/>
            <person name="Hutchinson M.I."/>
            <person name="Powell A.J."/>
            <person name="Barry K."/>
            <person name="Miller A.N."/>
            <person name="Grigoriev I.V."/>
            <person name="Debuchy R."/>
            <person name="Gladieux P."/>
            <person name="Hiltunen Thoren M."/>
            <person name="Johannesson H."/>
        </authorList>
    </citation>
    <scope>NUCLEOTIDE SEQUENCE [LARGE SCALE GENOMIC DNA]</scope>
    <source>
        <strain evidence="3">CBS 340.73</strain>
    </source>
</reference>
<gene>
    <name evidence="2" type="ORF">QBC46DRAFT_401268</name>
</gene>